<comment type="caution">
    <text evidence="1">The sequence shown here is derived from an EMBL/GenBank/DDBJ whole genome shotgun (WGS) entry which is preliminary data.</text>
</comment>
<dbReference type="EMBL" id="CM023470">
    <property type="protein sequence ID" value="KAH7980267.1"/>
    <property type="molecule type" value="Genomic_DNA"/>
</dbReference>
<gene>
    <name evidence="1" type="ORF">HPB49_014349</name>
</gene>
<reference evidence="1" key="1">
    <citation type="submission" date="2020-05" db="EMBL/GenBank/DDBJ databases">
        <title>Large-scale comparative analyses of tick genomes elucidate their genetic diversity and vector capacities.</title>
        <authorList>
            <person name="Jia N."/>
            <person name="Wang J."/>
            <person name="Shi W."/>
            <person name="Du L."/>
            <person name="Sun Y."/>
            <person name="Zhan W."/>
            <person name="Jiang J."/>
            <person name="Wang Q."/>
            <person name="Zhang B."/>
            <person name="Ji P."/>
            <person name="Sakyi L.B."/>
            <person name="Cui X."/>
            <person name="Yuan T."/>
            <person name="Jiang B."/>
            <person name="Yang W."/>
            <person name="Lam T.T.-Y."/>
            <person name="Chang Q."/>
            <person name="Ding S."/>
            <person name="Wang X."/>
            <person name="Zhu J."/>
            <person name="Ruan X."/>
            <person name="Zhao L."/>
            <person name="Wei J."/>
            <person name="Que T."/>
            <person name="Du C."/>
            <person name="Cheng J."/>
            <person name="Dai P."/>
            <person name="Han X."/>
            <person name="Huang E."/>
            <person name="Gao Y."/>
            <person name="Liu J."/>
            <person name="Shao H."/>
            <person name="Ye R."/>
            <person name="Li L."/>
            <person name="Wei W."/>
            <person name="Wang X."/>
            <person name="Wang C."/>
            <person name="Yang T."/>
            <person name="Huo Q."/>
            <person name="Li W."/>
            <person name="Guo W."/>
            <person name="Chen H."/>
            <person name="Zhou L."/>
            <person name="Ni X."/>
            <person name="Tian J."/>
            <person name="Zhou Y."/>
            <person name="Sheng Y."/>
            <person name="Liu T."/>
            <person name="Pan Y."/>
            <person name="Xia L."/>
            <person name="Li J."/>
            <person name="Zhao F."/>
            <person name="Cao W."/>
        </authorList>
    </citation>
    <scope>NUCLEOTIDE SEQUENCE</scope>
    <source>
        <strain evidence="1">Dsil-2018</strain>
    </source>
</reference>
<keyword evidence="2" id="KW-1185">Reference proteome</keyword>
<protein>
    <submittedName>
        <fullName evidence="1">Uncharacterized protein</fullName>
    </submittedName>
</protein>
<accession>A0ACB8E0G0</accession>
<proteinExistence type="predicted"/>
<evidence type="ECO:0000313" key="2">
    <source>
        <dbReference type="Proteomes" id="UP000821865"/>
    </source>
</evidence>
<name>A0ACB8E0G0_DERSI</name>
<sequence length="129" mass="14663">MGGNQKNVPLPKLVTKPLMSFAKLLEGGVLPVHEANKYYKEAMQAGKEFLACVCTPGKVLVNQICIKHLRKVNDSRNHLFQIIKSIIFLGHQNMPFCGHRDDETLLERSNEASLTLNDGNFREILRFRE</sequence>
<evidence type="ECO:0000313" key="1">
    <source>
        <dbReference type="EMBL" id="KAH7980267.1"/>
    </source>
</evidence>
<organism evidence="1 2">
    <name type="scientific">Dermacentor silvarum</name>
    <name type="common">Tick</name>
    <dbReference type="NCBI Taxonomy" id="543639"/>
    <lineage>
        <taxon>Eukaryota</taxon>
        <taxon>Metazoa</taxon>
        <taxon>Ecdysozoa</taxon>
        <taxon>Arthropoda</taxon>
        <taxon>Chelicerata</taxon>
        <taxon>Arachnida</taxon>
        <taxon>Acari</taxon>
        <taxon>Parasitiformes</taxon>
        <taxon>Ixodida</taxon>
        <taxon>Ixodoidea</taxon>
        <taxon>Ixodidae</taxon>
        <taxon>Rhipicephalinae</taxon>
        <taxon>Dermacentor</taxon>
    </lineage>
</organism>
<dbReference type="Proteomes" id="UP000821865">
    <property type="component" value="Chromosome 1"/>
</dbReference>